<dbReference type="Gene3D" id="3.20.20.80">
    <property type="entry name" value="Glycosidases"/>
    <property type="match status" value="1"/>
</dbReference>
<dbReference type="Proteomes" id="UP000060487">
    <property type="component" value="Unassembled WGS sequence"/>
</dbReference>
<dbReference type="EC" id="3.2.1.41" evidence="3"/>
<dbReference type="InterPro" id="IPR017853">
    <property type="entry name" value="GH"/>
</dbReference>
<dbReference type="InterPro" id="IPR013783">
    <property type="entry name" value="Ig-like_fold"/>
</dbReference>
<evidence type="ECO:0000313" key="3">
    <source>
        <dbReference type="EMBL" id="KWT92781.1"/>
    </source>
</evidence>
<feature type="domain" description="Glycosyl hydrolase family 13 catalytic" evidence="2">
    <location>
        <begin position="154"/>
        <end position="519"/>
    </location>
</feature>
<dbReference type="InterPro" id="IPR006047">
    <property type="entry name" value="GH13_cat_dom"/>
</dbReference>
<dbReference type="SUPFAM" id="SSF51445">
    <property type="entry name" value="(Trans)glycosidases"/>
    <property type="match status" value="1"/>
</dbReference>
<comment type="similarity">
    <text evidence="1">Belongs to the glycosyl hydrolase 13 family.</text>
</comment>
<keyword evidence="4" id="KW-1185">Reference proteome</keyword>
<dbReference type="Pfam" id="PF00128">
    <property type="entry name" value="Alpha-amylase"/>
    <property type="match status" value="2"/>
</dbReference>
<name>A0ABR5SIN4_9BACT</name>
<comment type="caution">
    <text evidence="3">The sequence shown here is derived from an EMBL/GenBank/DDBJ whole genome shotgun (WGS) entry which is preliminary data.</text>
</comment>
<dbReference type="PANTHER" id="PTHR43002">
    <property type="entry name" value="GLYCOGEN DEBRANCHING ENZYME"/>
    <property type="match status" value="1"/>
</dbReference>
<reference evidence="3 4" key="1">
    <citation type="submission" date="2015-11" db="EMBL/GenBank/DDBJ databases">
        <authorList>
            <person name="Lin W."/>
        </authorList>
    </citation>
    <scope>NUCLEOTIDE SEQUENCE [LARGE SCALE GENOMIC DNA]</scope>
    <source>
        <strain evidence="3 4">HCH-1</strain>
    </source>
</reference>
<dbReference type="EMBL" id="LNQR01000020">
    <property type="protein sequence ID" value="KWT92781.1"/>
    <property type="molecule type" value="Genomic_DNA"/>
</dbReference>
<dbReference type="GO" id="GO:0051060">
    <property type="term" value="F:pullulanase activity"/>
    <property type="evidence" value="ECO:0007669"/>
    <property type="project" value="UniProtKB-EC"/>
</dbReference>
<accession>A0ABR5SIN4</accession>
<dbReference type="RefSeq" id="WP_085051014.1">
    <property type="nucleotide sequence ID" value="NZ_LNQR01000020.1"/>
</dbReference>
<dbReference type="SUPFAM" id="SSF81296">
    <property type="entry name" value="E set domains"/>
    <property type="match status" value="1"/>
</dbReference>
<organism evidence="3 4">
    <name type="scientific">Candidatus Magnetominusculus xianensis</name>
    <dbReference type="NCBI Taxonomy" id="1748249"/>
    <lineage>
        <taxon>Bacteria</taxon>
        <taxon>Pseudomonadati</taxon>
        <taxon>Nitrospirota</taxon>
        <taxon>Nitrospiria</taxon>
        <taxon>Nitrospirales</taxon>
        <taxon>Nitrospiraceae</taxon>
        <taxon>Candidatus Magnetominusculus</taxon>
    </lineage>
</organism>
<protein>
    <submittedName>
        <fullName evidence="3">1,4-alpha-glucan-branching protein</fullName>
        <ecNumber evidence="3">3.2.1.41</ecNumber>
    </submittedName>
</protein>
<dbReference type="InterPro" id="IPR014756">
    <property type="entry name" value="Ig_E-set"/>
</dbReference>
<dbReference type="SMART" id="SM00642">
    <property type="entry name" value="Aamy"/>
    <property type="match status" value="1"/>
</dbReference>
<sequence length="635" mass="73317">MYESFGARQAGKDSDKGKVEFKLFIPDNTISPDQYSGVCDPKIKEIRVVGTFQERLKQTNWDKVSAPVMTREKHPNGWLWSYTTDVDLPEGFYEYKYYVTFQDASVKPRWCTDPCTRYGGSADQNSAFVVGGSFPGVGPLLGGRQPHRDLVVYELNIDDFTAEYRGGRAPIEAVTEKVSYIKDLGINAILFMPWTAWPGYGYSWGYTPYQYFAVEYRYANAIGKPSEKLSLLKTLISECHKSEIHVIMDGVYNHSADDANKFPYVDFYQDRDKCPYVGQYGGSFPGLTDLNYNNDCTQEFIRDVCFYWMDEFKIDGIRFDNTTNYYIKGSNRGLHQLLEDITNHVSDKGEYNFSLTLEHIDMSAAQVTKDTKATSYWDNSLYGNTFDNLWNWSINQKLMMSLNANKWLLDSNGKNADNKVATTYLTNHDHSHVAWQAGARDNQGAMQWYRTQPYVIAMMTMPGVPMILNGQEFAEDAWVMEDDKGSGRRVIPRPLRWEFSSDKIGKSLSDLYRKLIKIRRGHRALQTDHFYPDWEDWMRKPNQEGYGIDVDRQIVIFHRWGDNPYGKRYGQIERFIIVLNFSQNDQDVSVPFSVNGQWIDILAEPNYTINVDGFRSNVRVDSNWGCIFYIISKEG</sequence>
<evidence type="ECO:0000313" key="4">
    <source>
        <dbReference type="Proteomes" id="UP000060487"/>
    </source>
</evidence>
<proteinExistence type="inferred from homology"/>
<dbReference type="Gene3D" id="2.60.40.10">
    <property type="entry name" value="Immunoglobulins"/>
    <property type="match status" value="1"/>
</dbReference>
<keyword evidence="3" id="KW-0378">Hydrolase</keyword>
<keyword evidence="3" id="KW-0326">Glycosidase</keyword>
<evidence type="ECO:0000259" key="2">
    <source>
        <dbReference type="SMART" id="SM00642"/>
    </source>
</evidence>
<evidence type="ECO:0000256" key="1">
    <source>
        <dbReference type="ARBA" id="ARBA00008061"/>
    </source>
</evidence>
<gene>
    <name evidence="3" type="ORF">ASN18_0486</name>
</gene>